<name>A0A7W8ZNP2_9SPHI</name>
<sequence>MNVYKNLFLMLVIVFAGCKKGGESTEDPGGIVPPVVETDKKILIPVQLGTGNSKTVMSYTEGAAFSKIEYGDGTSIGFTYNNTGKPLGLERFKNGELVSLTDYELDENGRVIIGRMAIRKGNNYVLNGHYELKYNELNQVATISFMDINEQLLGKVERRYDQTGNLIGERSTKVDLTYSYDLKNGLFKHVNYAWLLTIEENKNLFLSGINNVKEITDALNSGNTQSFSHVYNKDGYPETVNTVIGGTKTAVKVSYKEIGVN</sequence>
<dbReference type="AlphaFoldDB" id="A0A7W8ZNP2"/>
<dbReference type="RefSeq" id="WP_183883272.1">
    <property type="nucleotide sequence ID" value="NZ_JACHCE010000005.1"/>
</dbReference>
<proteinExistence type="predicted"/>
<gene>
    <name evidence="1" type="ORF">HDE68_003309</name>
</gene>
<protein>
    <recommendedName>
        <fullName evidence="3">YD repeat-containing protein</fullName>
    </recommendedName>
</protein>
<dbReference type="EMBL" id="JACHCE010000005">
    <property type="protein sequence ID" value="MBB5637394.1"/>
    <property type="molecule type" value="Genomic_DNA"/>
</dbReference>
<organism evidence="1 2">
    <name type="scientific">Pedobacter cryoconitis</name>
    <dbReference type="NCBI Taxonomy" id="188932"/>
    <lineage>
        <taxon>Bacteria</taxon>
        <taxon>Pseudomonadati</taxon>
        <taxon>Bacteroidota</taxon>
        <taxon>Sphingobacteriia</taxon>
        <taxon>Sphingobacteriales</taxon>
        <taxon>Sphingobacteriaceae</taxon>
        <taxon>Pedobacter</taxon>
    </lineage>
</organism>
<dbReference type="PROSITE" id="PS51257">
    <property type="entry name" value="PROKAR_LIPOPROTEIN"/>
    <property type="match status" value="1"/>
</dbReference>
<accession>A0A7W8ZNP2</accession>
<evidence type="ECO:0008006" key="3">
    <source>
        <dbReference type="Google" id="ProtNLM"/>
    </source>
</evidence>
<dbReference type="Gene3D" id="2.180.10.10">
    <property type="entry name" value="RHS repeat-associated core"/>
    <property type="match status" value="1"/>
</dbReference>
<comment type="caution">
    <text evidence="1">The sequence shown here is derived from an EMBL/GenBank/DDBJ whole genome shotgun (WGS) entry which is preliminary data.</text>
</comment>
<evidence type="ECO:0000313" key="1">
    <source>
        <dbReference type="EMBL" id="MBB5637394.1"/>
    </source>
</evidence>
<evidence type="ECO:0000313" key="2">
    <source>
        <dbReference type="Proteomes" id="UP000537204"/>
    </source>
</evidence>
<reference evidence="1 2" key="1">
    <citation type="submission" date="2020-08" db="EMBL/GenBank/DDBJ databases">
        <title>Genomic Encyclopedia of Type Strains, Phase IV (KMG-V): Genome sequencing to study the core and pangenomes of soil and plant-associated prokaryotes.</title>
        <authorList>
            <person name="Whitman W."/>
        </authorList>
    </citation>
    <scope>NUCLEOTIDE SEQUENCE [LARGE SCALE GENOMIC DNA]</scope>
    <source>
        <strain evidence="1 2">S3M1</strain>
    </source>
</reference>
<dbReference type="Proteomes" id="UP000537204">
    <property type="component" value="Unassembled WGS sequence"/>
</dbReference>